<dbReference type="EMBL" id="AP019309">
    <property type="protein sequence ID" value="BBH26875.1"/>
    <property type="molecule type" value="Genomic_DNA"/>
</dbReference>
<evidence type="ECO:0000313" key="3">
    <source>
        <dbReference type="EMBL" id="BBH26875.1"/>
    </source>
</evidence>
<evidence type="ECO:0000313" key="2">
    <source>
        <dbReference type="EMBL" id="BBH25108.1"/>
    </source>
</evidence>
<dbReference type="KEGG" id="ebm:SG0102_00420"/>
<proteinExistence type="predicted"/>
<gene>
    <name evidence="2" type="ORF">SG0102_00420</name>
    <name evidence="3" type="ORF">SG0102_18090</name>
</gene>
<evidence type="ECO:0000256" key="1">
    <source>
        <dbReference type="SAM" id="Coils"/>
    </source>
</evidence>
<keyword evidence="1" id="KW-0175">Coiled coil</keyword>
<dbReference type="RefSeq" id="WP_125118088.1">
    <property type="nucleotide sequence ID" value="NZ_AP019309.1"/>
</dbReference>
<reference evidence="2 4" key="1">
    <citation type="submission" date="2018-11" db="EMBL/GenBank/DDBJ databases">
        <title>Novel Erysipelotrichaceae bacterium isolated from small intestine of a swine.</title>
        <authorList>
            <person name="Kim J.S."/>
            <person name="Choe H."/>
            <person name="Lee Y.R."/>
            <person name="Kim K.M."/>
            <person name="Park D.S."/>
        </authorList>
    </citation>
    <scope>NUCLEOTIDE SEQUENCE [LARGE SCALE GENOMIC DNA]</scope>
    <source>
        <strain evidence="2 4">SG0102</strain>
    </source>
</reference>
<feature type="coiled-coil region" evidence="1">
    <location>
        <begin position="5"/>
        <end position="63"/>
    </location>
</feature>
<evidence type="ECO:0000313" key="4">
    <source>
        <dbReference type="Proteomes" id="UP000268059"/>
    </source>
</evidence>
<keyword evidence="4" id="KW-1185">Reference proteome</keyword>
<protein>
    <submittedName>
        <fullName evidence="2">Uncharacterized protein</fullName>
    </submittedName>
</protein>
<organism evidence="2 4">
    <name type="scientific">Intestinibaculum porci</name>
    <dbReference type="NCBI Taxonomy" id="2487118"/>
    <lineage>
        <taxon>Bacteria</taxon>
        <taxon>Bacillati</taxon>
        <taxon>Bacillota</taxon>
        <taxon>Erysipelotrichia</taxon>
        <taxon>Erysipelotrichales</taxon>
        <taxon>Erysipelotrichaceae</taxon>
        <taxon>Intestinibaculum</taxon>
    </lineage>
</organism>
<accession>A0A3G9JLP5</accession>
<dbReference type="OrthoDB" id="9758568at2"/>
<sequence>MSNKIKEINKKMRSLQQSVDQISSLVKDTKSMTYAVHDEVCYIDELCVVLRDMQIQIERLEGKVDYLYKSERAKNTIMSSLDDIDEEMVENMFNEDCWF</sequence>
<dbReference type="Proteomes" id="UP000268059">
    <property type="component" value="Chromosome"/>
</dbReference>
<dbReference type="AlphaFoldDB" id="A0A3G9JLP5"/>
<dbReference type="KEGG" id="ebm:SG0102_18090"/>
<dbReference type="EMBL" id="AP019309">
    <property type="protein sequence ID" value="BBH25108.1"/>
    <property type="molecule type" value="Genomic_DNA"/>
</dbReference>
<dbReference type="InParanoid" id="A0A3G9JLP5"/>
<name>A0A3G9JLP5_9FIRM</name>